<evidence type="ECO:0000256" key="2">
    <source>
        <dbReference type="ARBA" id="ARBA00022737"/>
    </source>
</evidence>
<dbReference type="SMART" id="SM00202">
    <property type="entry name" value="SR"/>
    <property type="match status" value="2"/>
</dbReference>
<dbReference type="Gene3D" id="3.10.250.10">
    <property type="entry name" value="SRCR-like domain"/>
    <property type="match status" value="2"/>
</dbReference>
<dbReference type="AlphaFoldDB" id="A0A8J0R1I0"/>
<evidence type="ECO:0000313" key="8">
    <source>
        <dbReference type="Proteomes" id="UP000008143"/>
    </source>
</evidence>
<organism evidence="8 9">
    <name type="scientific">Xenopus tropicalis</name>
    <name type="common">Western clawed frog</name>
    <name type="synonym">Silurana tropicalis</name>
    <dbReference type="NCBI Taxonomy" id="8364"/>
    <lineage>
        <taxon>Eukaryota</taxon>
        <taxon>Metazoa</taxon>
        <taxon>Chordata</taxon>
        <taxon>Craniata</taxon>
        <taxon>Vertebrata</taxon>
        <taxon>Euteleostomi</taxon>
        <taxon>Amphibia</taxon>
        <taxon>Batrachia</taxon>
        <taxon>Anura</taxon>
        <taxon>Pipoidea</taxon>
        <taxon>Pipidae</taxon>
        <taxon>Xenopodinae</taxon>
        <taxon>Xenopus</taxon>
        <taxon>Silurana</taxon>
    </lineage>
</organism>
<comment type="caution">
    <text evidence="4">Lacks conserved residue(s) required for the propagation of feature annotation.</text>
</comment>
<name>A0A8J0R1I0_XENTR</name>
<proteinExistence type="predicted"/>
<keyword evidence="3 4" id="KW-1015">Disulfide bond</keyword>
<evidence type="ECO:0000313" key="9">
    <source>
        <dbReference type="RefSeq" id="XP_004912609.1"/>
    </source>
</evidence>
<keyword evidence="8" id="KW-1185">Reference proteome</keyword>
<dbReference type="Pfam" id="PF00530">
    <property type="entry name" value="SRCR"/>
    <property type="match status" value="2"/>
</dbReference>
<reference evidence="9" key="1">
    <citation type="submission" date="2025-08" db="UniProtKB">
        <authorList>
            <consortium name="RefSeq"/>
        </authorList>
    </citation>
    <scope>IDENTIFICATION</scope>
    <source>
        <strain evidence="9">Nigerian</strain>
        <tissue evidence="9">Liver and blood</tissue>
    </source>
</reference>
<evidence type="ECO:0000256" key="5">
    <source>
        <dbReference type="SAM" id="MobiDB-lite"/>
    </source>
</evidence>
<dbReference type="InterPro" id="IPR001190">
    <property type="entry name" value="SRCR"/>
</dbReference>
<dbReference type="InterPro" id="IPR036772">
    <property type="entry name" value="SRCR-like_dom_sf"/>
</dbReference>
<dbReference type="GeneID" id="100498095"/>
<evidence type="ECO:0000256" key="1">
    <source>
        <dbReference type="ARBA" id="ARBA00022729"/>
    </source>
</evidence>
<dbReference type="AGR" id="Xenbase:XB-GENE-29084035"/>
<feature type="domain" description="SRCR" evidence="7">
    <location>
        <begin position="29"/>
        <end position="136"/>
    </location>
</feature>
<keyword evidence="6" id="KW-1133">Transmembrane helix</keyword>
<feature type="disulfide bond" evidence="4">
    <location>
        <begin position="383"/>
        <end position="393"/>
    </location>
</feature>
<accession>A0A8J0R1I0</accession>
<evidence type="ECO:0000256" key="4">
    <source>
        <dbReference type="PROSITE-ProRule" id="PRU00196"/>
    </source>
</evidence>
<keyword evidence="6" id="KW-0812">Transmembrane</keyword>
<feature type="compositionally biased region" description="Polar residues" evidence="5">
    <location>
        <begin position="136"/>
        <end position="310"/>
    </location>
</feature>
<evidence type="ECO:0000259" key="7">
    <source>
        <dbReference type="PROSITE" id="PS50287"/>
    </source>
</evidence>
<dbReference type="RefSeq" id="XP_004912609.1">
    <property type="nucleotide sequence ID" value="XM_004912552.4"/>
</dbReference>
<evidence type="ECO:0000256" key="6">
    <source>
        <dbReference type="SAM" id="Phobius"/>
    </source>
</evidence>
<feature type="disulfide bond" evidence="4">
    <location>
        <begin position="105"/>
        <end position="115"/>
    </location>
</feature>
<feature type="domain" description="SRCR" evidence="7">
    <location>
        <begin position="316"/>
        <end position="412"/>
    </location>
</feature>
<dbReference type="PROSITE" id="PS50287">
    <property type="entry name" value="SRCR_2"/>
    <property type="match status" value="2"/>
</dbReference>
<feature type="region of interest" description="Disordered" evidence="5">
    <location>
        <begin position="565"/>
        <end position="586"/>
    </location>
</feature>
<sequence length="586" mass="63488">MELALPISCYLLWFINFGVRSQSLLHSSLGIFHNKSWIESKDTCSGVVLLFSNDNFSLACDEHWNVDSPLAQVVCLESGCGTPNATWNLHSSPDSAIEAIQGVQCSGDEPSVGQCRAPGQTVQMCAPERIAAVTCNQNGTDTPGTDIPQNDMATTGTFSTQNDIATPGTYSTQNGPSTPGTYSTQNGPSTPGTYSTQNGPSTPGTYSTQNGPSTPGTYSTQNGPSTPGTYITQNGPSTPGTYSTQNGPSTPGTYSTQNGPSTPGTYSTQNGPSTPGTYSTQNGPSTPGTYSTQNDMATPGTYITQNGTDTTDNRTLRMTGGRTSCDGHVEVLKDNMWRPLCYSGVRENEAPALCQQVGCVPQQPAFTALSKGRRKLPSVAFQCQGNETEFWECDSRLVDICKADLTTYLQCDQSRMQESWMVWLAIFIAVLMITFFCWDKICKTCKCCVDSYGHRRFFTSGMQRFGKKSTRRSIYRRETPGITVQETHSPPSSPAVLENPSEVNALLAPHGFRLNNTITPPPSYMHALKILSRPLENTQTPPPSYLEALKILSRPVIVHVHAEANAGEKEDLTDLSDQLKEDPDRK</sequence>
<feature type="transmembrane region" description="Helical" evidence="6">
    <location>
        <begin position="420"/>
        <end position="438"/>
    </location>
</feature>
<keyword evidence="6" id="KW-0472">Membrane</keyword>
<feature type="region of interest" description="Disordered" evidence="5">
    <location>
        <begin position="136"/>
        <end position="312"/>
    </location>
</feature>
<gene>
    <name evidence="9 10" type="primary">LOC100498095</name>
</gene>
<dbReference type="Proteomes" id="UP000008143">
    <property type="component" value="Chromosome 3"/>
</dbReference>
<evidence type="ECO:0000256" key="3">
    <source>
        <dbReference type="ARBA" id="ARBA00023157"/>
    </source>
</evidence>
<dbReference type="PANTHER" id="PTHR19331:SF468">
    <property type="entry name" value="SCAVENGER RECEPTOR CYSTEINE-RICH TYPE 1 PROTEIN M160"/>
    <property type="match status" value="1"/>
</dbReference>
<dbReference type="OrthoDB" id="9925505at2759"/>
<dbReference type="OMA" id="GSWTESK"/>
<keyword evidence="2" id="KW-0677">Repeat</keyword>
<evidence type="ECO:0000313" key="10">
    <source>
        <dbReference type="Xenbase" id="XB-GENE-29084035"/>
    </source>
</evidence>
<dbReference type="SUPFAM" id="SSF56487">
    <property type="entry name" value="SRCR-like"/>
    <property type="match status" value="2"/>
</dbReference>
<dbReference type="Xenbase" id="XB-GENE-29084035">
    <property type="gene designation" value="LOC100498095"/>
</dbReference>
<dbReference type="GO" id="GO:0016020">
    <property type="term" value="C:membrane"/>
    <property type="evidence" value="ECO:0007669"/>
    <property type="project" value="InterPro"/>
</dbReference>
<keyword evidence="1" id="KW-0732">Signal</keyword>
<protein>
    <submittedName>
        <fullName evidence="9">Integumentary mucin A.1 isoform X1</fullName>
    </submittedName>
</protein>
<dbReference type="PANTHER" id="PTHR19331">
    <property type="entry name" value="SCAVENGER RECEPTOR DOMAIN-CONTAINING"/>
    <property type="match status" value="1"/>
</dbReference>